<dbReference type="Pfam" id="PF10294">
    <property type="entry name" value="Methyltransf_16"/>
    <property type="match status" value="1"/>
</dbReference>
<dbReference type="PANTHER" id="PTHR14614">
    <property type="entry name" value="HEPATOCELLULAR CARCINOMA-ASSOCIATED ANTIGEN"/>
    <property type="match status" value="1"/>
</dbReference>
<gene>
    <name evidence="2" type="ORF">Rsub_13034</name>
</gene>
<evidence type="ECO:0000313" key="2">
    <source>
        <dbReference type="EMBL" id="GBG00326.1"/>
    </source>
</evidence>
<dbReference type="STRING" id="307507.A0A2V0PSK1"/>
<dbReference type="Gene3D" id="3.40.50.150">
    <property type="entry name" value="Vaccinia Virus protein VP39"/>
    <property type="match status" value="1"/>
</dbReference>
<sequence length="256" mass="26081">MSVREVELPGCDRALTVHQADTGSEVLADDAGAVVWDSALVLIHYLAKLRQQQAQREPARPRGVPLAGARVLELGAGTGAVGLAAALLGAARVLLTDRPHLMGLLNQNIEANALGGSVAAVPYEWGGPLPDAAGFEGGFDLVLLSDLVYEPATLGPLVGTLAMLLGGSGGGGGGTAAAEANGGAPHAAAGPGSGGAGAGGGPSVLVAVELRTDTGVAQFVRALVQRGYYVERVPGEELNDDWRDDDIWVFVVRRQR</sequence>
<feature type="region of interest" description="Disordered" evidence="1">
    <location>
        <begin position="174"/>
        <end position="195"/>
    </location>
</feature>
<dbReference type="PANTHER" id="PTHR14614:SF132">
    <property type="entry name" value="PROTEIN-LYSINE METHYLTRANSFERASE C42C1.13"/>
    <property type="match status" value="1"/>
</dbReference>
<proteinExistence type="predicted"/>
<reference evidence="2 3" key="1">
    <citation type="journal article" date="2018" name="Sci. Rep.">
        <title>Raphidocelis subcapitata (=Pseudokirchneriella subcapitata) provides an insight into genome evolution and environmental adaptations in the Sphaeropleales.</title>
        <authorList>
            <person name="Suzuki S."/>
            <person name="Yamaguchi H."/>
            <person name="Nakajima N."/>
            <person name="Kawachi M."/>
        </authorList>
    </citation>
    <scope>NUCLEOTIDE SEQUENCE [LARGE SCALE GENOMIC DNA]</scope>
    <source>
        <strain evidence="2 3">NIES-35</strain>
    </source>
</reference>
<feature type="compositionally biased region" description="Low complexity" evidence="1">
    <location>
        <begin position="176"/>
        <end position="190"/>
    </location>
</feature>
<dbReference type="Proteomes" id="UP000247498">
    <property type="component" value="Unassembled WGS sequence"/>
</dbReference>
<evidence type="ECO:0000313" key="3">
    <source>
        <dbReference type="Proteomes" id="UP000247498"/>
    </source>
</evidence>
<dbReference type="InterPro" id="IPR019410">
    <property type="entry name" value="Methyltransf_16"/>
</dbReference>
<dbReference type="SUPFAM" id="SSF53335">
    <property type="entry name" value="S-adenosyl-L-methionine-dependent methyltransferases"/>
    <property type="match status" value="1"/>
</dbReference>
<accession>A0A2V0PSK1</accession>
<dbReference type="EMBL" id="BDRX01000211">
    <property type="protein sequence ID" value="GBG00326.1"/>
    <property type="molecule type" value="Genomic_DNA"/>
</dbReference>
<comment type="caution">
    <text evidence="2">The sequence shown here is derived from an EMBL/GenBank/DDBJ whole genome shotgun (WGS) entry which is preliminary data.</text>
</comment>
<dbReference type="OrthoDB" id="413520at2759"/>
<evidence type="ECO:0000256" key="1">
    <source>
        <dbReference type="SAM" id="MobiDB-lite"/>
    </source>
</evidence>
<dbReference type="AlphaFoldDB" id="A0A2V0PSK1"/>
<dbReference type="InterPro" id="IPR029063">
    <property type="entry name" value="SAM-dependent_MTases_sf"/>
</dbReference>
<dbReference type="InParanoid" id="A0A2V0PSK1"/>
<name>A0A2V0PSK1_9CHLO</name>
<protein>
    <submittedName>
        <fullName evidence="2">Uncharacterized protein</fullName>
    </submittedName>
</protein>
<organism evidence="2 3">
    <name type="scientific">Raphidocelis subcapitata</name>
    <dbReference type="NCBI Taxonomy" id="307507"/>
    <lineage>
        <taxon>Eukaryota</taxon>
        <taxon>Viridiplantae</taxon>
        <taxon>Chlorophyta</taxon>
        <taxon>core chlorophytes</taxon>
        <taxon>Chlorophyceae</taxon>
        <taxon>CS clade</taxon>
        <taxon>Sphaeropleales</taxon>
        <taxon>Selenastraceae</taxon>
        <taxon>Raphidocelis</taxon>
    </lineage>
</organism>
<keyword evidence="3" id="KW-1185">Reference proteome</keyword>